<feature type="domain" description="AB hydrolase-1" evidence="1">
    <location>
        <begin position="14"/>
        <end position="210"/>
    </location>
</feature>
<keyword evidence="2" id="KW-0378">Hydrolase</keyword>
<dbReference type="PANTHER" id="PTHR43798:SF33">
    <property type="entry name" value="HYDROLASE, PUTATIVE (AFU_ORTHOLOGUE AFUA_2G14860)-RELATED"/>
    <property type="match status" value="1"/>
</dbReference>
<name>A0ABU4C4D0_RHOGO</name>
<comment type="caution">
    <text evidence="2">The sequence shown here is derived from an EMBL/GenBank/DDBJ whole genome shotgun (WGS) entry which is preliminary data.</text>
</comment>
<dbReference type="Gene3D" id="3.40.50.1820">
    <property type="entry name" value="alpha/beta hydrolase"/>
    <property type="match status" value="1"/>
</dbReference>
<dbReference type="InterPro" id="IPR050266">
    <property type="entry name" value="AB_hydrolase_sf"/>
</dbReference>
<organism evidence="2 3">
    <name type="scientific">Rhodococcus globerulus</name>
    <dbReference type="NCBI Taxonomy" id="33008"/>
    <lineage>
        <taxon>Bacteria</taxon>
        <taxon>Bacillati</taxon>
        <taxon>Actinomycetota</taxon>
        <taxon>Actinomycetes</taxon>
        <taxon>Mycobacteriales</taxon>
        <taxon>Nocardiaceae</taxon>
        <taxon>Rhodococcus</taxon>
    </lineage>
</organism>
<evidence type="ECO:0000259" key="1">
    <source>
        <dbReference type="Pfam" id="PF12697"/>
    </source>
</evidence>
<dbReference type="InterPro" id="IPR029058">
    <property type="entry name" value="AB_hydrolase_fold"/>
</dbReference>
<dbReference type="InterPro" id="IPR000073">
    <property type="entry name" value="AB_hydrolase_1"/>
</dbReference>
<dbReference type="GO" id="GO:0016787">
    <property type="term" value="F:hydrolase activity"/>
    <property type="evidence" value="ECO:0007669"/>
    <property type="project" value="UniProtKB-KW"/>
</dbReference>
<dbReference type="PANTHER" id="PTHR43798">
    <property type="entry name" value="MONOACYLGLYCEROL LIPASE"/>
    <property type="match status" value="1"/>
</dbReference>
<protein>
    <submittedName>
        <fullName evidence="2">Alpha/beta hydrolase</fullName>
    </submittedName>
</protein>
<dbReference type="EMBL" id="JAWLKB010000040">
    <property type="protein sequence ID" value="MDV6271337.1"/>
    <property type="molecule type" value="Genomic_DNA"/>
</dbReference>
<dbReference type="Pfam" id="PF12697">
    <property type="entry name" value="Abhydrolase_6"/>
    <property type="match status" value="1"/>
</dbReference>
<proteinExistence type="predicted"/>
<evidence type="ECO:0000313" key="2">
    <source>
        <dbReference type="EMBL" id="MDV6271337.1"/>
    </source>
</evidence>
<keyword evidence="3" id="KW-1185">Reference proteome</keyword>
<gene>
    <name evidence="2" type="ORF">R3Q16_32500</name>
</gene>
<reference evidence="2 3" key="1">
    <citation type="submission" date="2023-10" db="EMBL/GenBank/DDBJ databases">
        <title>Development of a sustainable strategy for remediation of hydrocarbon-contaminated territories based on the waste exchange concept.</title>
        <authorList>
            <person name="Krivoruchko A."/>
        </authorList>
    </citation>
    <scope>NUCLEOTIDE SEQUENCE [LARGE SCALE GENOMIC DNA]</scope>
    <source>
        <strain evidence="2 3">IEGM 1203</strain>
    </source>
</reference>
<evidence type="ECO:0000313" key="3">
    <source>
        <dbReference type="Proteomes" id="UP001185927"/>
    </source>
</evidence>
<dbReference type="SUPFAM" id="SSF53474">
    <property type="entry name" value="alpha/beta-Hydrolases"/>
    <property type="match status" value="1"/>
</dbReference>
<dbReference type="Proteomes" id="UP001185927">
    <property type="component" value="Unassembled WGS sequence"/>
</dbReference>
<dbReference type="RefSeq" id="WP_317545782.1">
    <property type="nucleotide sequence ID" value="NZ_JAWLKB010000040.1"/>
</dbReference>
<sequence>MDTSSSVTKDPVTLVFTHGFGDSGSSWDGQLAALSAKYPVKVWDLPGHGDRHQELPEGYDIASTTAELDSIVAATVGPVVLVGHSVGGYISLRCALTMSTASVVGLVLISAGPGFRSAAKIVEWNSKMDRLTTALAMPSSTSQVAYMSDSLVAERISSIVCPTLVVRGRVDHEMYLRGSGHIAENVLGAELLDVADAGHNLHRSHPREVNTAIDNFVTRIIDTRRIRPQLDDST</sequence>
<accession>A0ABU4C4D0</accession>